<dbReference type="SUPFAM" id="SSF48498">
    <property type="entry name" value="Tetracyclin repressor-like, C-terminal domain"/>
    <property type="match status" value="1"/>
</dbReference>
<evidence type="ECO:0000313" key="6">
    <source>
        <dbReference type="EMBL" id="KAA9325057.1"/>
    </source>
</evidence>
<protein>
    <submittedName>
        <fullName evidence="6">TetR/AcrR family transcriptional regulator</fullName>
    </submittedName>
</protein>
<dbReference type="SUPFAM" id="SSF46689">
    <property type="entry name" value="Homeodomain-like"/>
    <property type="match status" value="1"/>
</dbReference>
<evidence type="ECO:0000256" key="4">
    <source>
        <dbReference type="PROSITE-ProRule" id="PRU00335"/>
    </source>
</evidence>
<dbReference type="PANTHER" id="PTHR30055:SF234">
    <property type="entry name" value="HTH-TYPE TRANSCRIPTIONAL REGULATOR BETI"/>
    <property type="match status" value="1"/>
</dbReference>
<evidence type="ECO:0000256" key="2">
    <source>
        <dbReference type="ARBA" id="ARBA00023125"/>
    </source>
</evidence>
<sequence>MELKDKILAVAFEMFRKRGIRSVSMDDIAQEMAISKKTIYKWYENKDAIVFAALDTHLQQMQADCELCASRGANAIDELFKTMTMIREMLTNIHPSIFYDLQKFHPNSWQLFQEHKNGYILGMIVQNINRGIEEGLYRPDLDLPVLSRLRLYQIDLAFSFDVFPPDSFDPQRVQQACLEHFMLGIATLKGHKLINKYKHVTEEE</sequence>
<feature type="domain" description="HTH tetR-type" evidence="5">
    <location>
        <begin position="1"/>
        <end position="61"/>
    </location>
</feature>
<evidence type="ECO:0000256" key="3">
    <source>
        <dbReference type="ARBA" id="ARBA00023163"/>
    </source>
</evidence>
<keyword evidence="3" id="KW-0804">Transcription</keyword>
<accession>A0A5N1IMB7</accession>
<dbReference type="InterPro" id="IPR036271">
    <property type="entry name" value="Tet_transcr_reg_TetR-rel_C_sf"/>
</dbReference>
<dbReference type="InterPro" id="IPR009057">
    <property type="entry name" value="Homeodomain-like_sf"/>
</dbReference>
<dbReference type="GO" id="GO:0000976">
    <property type="term" value="F:transcription cis-regulatory region binding"/>
    <property type="evidence" value="ECO:0007669"/>
    <property type="project" value="TreeGrafter"/>
</dbReference>
<evidence type="ECO:0000313" key="7">
    <source>
        <dbReference type="Proteomes" id="UP000326570"/>
    </source>
</evidence>
<name>A0A5N1IMB7_9BACT</name>
<evidence type="ECO:0000256" key="1">
    <source>
        <dbReference type="ARBA" id="ARBA00023015"/>
    </source>
</evidence>
<dbReference type="PRINTS" id="PR00455">
    <property type="entry name" value="HTHTETR"/>
</dbReference>
<feature type="DNA-binding region" description="H-T-H motif" evidence="4">
    <location>
        <begin position="24"/>
        <end position="43"/>
    </location>
</feature>
<keyword evidence="7" id="KW-1185">Reference proteome</keyword>
<dbReference type="Gene3D" id="1.10.357.10">
    <property type="entry name" value="Tetracycline Repressor, domain 2"/>
    <property type="match status" value="1"/>
</dbReference>
<dbReference type="InterPro" id="IPR001647">
    <property type="entry name" value="HTH_TetR"/>
</dbReference>
<reference evidence="6 7" key="1">
    <citation type="submission" date="2019-09" db="EMBL/GenBank/DDBJ databases">
        <title>Genome sequence of Adhaeribacter sp. M2.</title>
        <authorList>
            <person name="Srinivasan S."/>
        </authorList>
    </citation>
    <scope>NUCLEOTIDE SEQUENCE [LARGE SCALE GENOMIC DNA]</scope>
    <source>
        <strain evidence="6 7">M2</strain>
    </source>
</reference>
<dbReference type="AlphaFoldDB" id="A0A5N1IMB7"/>
<keyword evidence="1" id="KW-0805">Transcription regulation</keyword>
<dbReference type="Pfam" id="PF00440">
    <property type="entry name" value="TetR_N"/>
    <property type="match status" value="1"/>
</dbReference>
<dbReference type="EMBL" id="VTWT01000014">
    <property type="protein sequence ID" value="KAA9325057.1"/>
    <property type="molecule type" value="Genomic_DNA"/>
</dbReference>
<comment type="caution">
    <text evidence="6">The sequence shown here is derived from an EMBL/GenBank/DDBJ whole genome shotgun (WGS) entry which is preliminary data.</text>
</comment>
<proteinExistence type="predicted"/>
<dbReference type="GO" id="GO:0003700">
    <property type="term" value="F:DNA-binding transcription factor activity"/>
    <property type="evidence" value="ECO:0007669"/>
    <property type="project" value="TreeGrafter"/>
</dbReference>
<dbReference type="Proteomes" id="UP000326570">
    <property type="component" value="Unassembled WGS sequence"/>
</dbReference>
<gene>
    <name evidence="6" type="ORF">F0P94_19070</name>
</gene>
<evidence type="ECO:0000259" key="5">
    <source>
        <dbReference type="PROSITE" id="PS50977"/>
    </source>
</evidence>
<dbReference type="PANTHER" id="PTHR30055">
    <property type="entry name" value="HTH-TYPE TRANSCRIPTIONAL REGULATOR RUTR"/>
    <property type="match status" value="1"/>
</dbReference>
<dbReference type="InterPro" id="IPR050109">
    <property type="entry name" value="HTH-type_TetR-like_transc_reg"/>
</dbReference>
<keyword evidence="2 4" id="KW-0238">DNA-binding</keyword>
<organism evidence="6 7">
    <name type="scientific">Adhaeribacter soli</name>
    <dbReference type="NCBI Taxonomy" id="2607655"/>
    <lineage>
        <taxon>Bacteria</taxon>
        <taxon>Pseudomonadati</taxon>
        <taxon>Bacteroidota</taxon>
        <taxon>Cytophagia</taxon>
        <taxon>Cytophagales</taxon>
        <taxon>Hymenobacteraceae</taxon>
        <taxon>Adhaeribacter</taxon>
    </lineage>
</organism>
<dbReference type="PROSITE" id="PS50977">
    <property type="entry name" value="HTH_TETR_2"/>
    <property type="match status" value="1"/>
</dbReference>